<keyword evidence="1" id="KW-1133">Transmembrane helix</keyword>
<evidence type="ECO:0000256" key="1">
    <source>
        <dbReference type="SAM" id="Phobius"/>
    </source>
</evidence>
<sequence length="105" mass="11151">MLALDGPYVIGPVVALMVTGLLALLLHRALRRQEAAAARPATPSRPGDYGLLVPVASCRDQVDADLVREHLATAGIRSTLTTGVDGRIRVLVFADALDRARRLVG</sequence>
<protein>
    <recommendedName>
        <fullName evidence="4">DUF2007 domain-containing protein</fullName>
    </recommendedName>
</protein>
<keyword evidence="1" id="KW-0472">Membrane</keyword>
<reference evidence="3" key="1">
    <citation type="journal article" date="2019" name="Int. J. Syst. Evol. Microbiol.">
        <title>The Global Catalogue of Microorganisms (GCM) 10K type strain sequencing project: providing services to taxonomists for standard genome sequencing and annotation.</title>
        <authorList>
            <consortium name="The Broad Institute Genomics Platform"/>
            <consortium name="The Broad Institute Genome Sequencing Center for Infectious Disease"/>
            <person name="Wu L."/>
            <person name="Ma J."/>
        </authorList>
    </citation>
    <scope>NUCLEOTIDE SEQUENCE [LARGE SCALE GENOMIC DNA]</scope>
    <source>
        <strain evidence="3">CGMCC 4.7289</strain>
    </source>
</reference>
<comment type="caution">
    <text evidence="2">The sequence shown here is derived from an EMBL/GenBank/DDBJ whole genome shotgun (WGS) entry which is preliminary data.</text>
</comment>
<gene>
    <name evidence="2" type="ORF">ACFOZ4_08895</name>
</gene>
<feature type="transmembrane region" description="Helical" evidence="1">
    <location>
        <begin position="6"/>
        <end position="26"/>
    </location>
</feature>
<name>A0ABV8LIG5_9ACTN</name>
<organism evidence="2 3">
    <name type="scientific">Hamadaea flava</name>
    <dbReference type="NCBI Taxonomy" id="1742688"/>
    <lineage>
        <taxon>Bacteria</taxon>
        <taxon>Bacillati</taxon>
        <taxon>Actinomycetota</taxon>
        <taxon>Actinomycetes</taxon>
        <taxon>Micromonosporales</taxon>
        <taxon>Micromonosporaceae</taxon>
        <taxon>Hamadaea</taxon>
    </lineage>
</organism>
<dbReference type="RefSeq" id="WP_253757354.1">
    <property type="nucleotide sequence ID" value="NZ_JAMZDZ010000001.1"/>
</dbReference>
<accession>A0ABV8LIG5</accession>
<proteinExistence type="predicted"/>
<evidence type="ECO:0008006" key="4">
    <source>
        <dbReference type="Google" id="ProtNLM"/>
    </source>
</evidence>
<evidence type="ECO:0000313" key="3">
    <source>
        <dbReference type="Proteomes" id="UP001595816"/>
    </source>
</evidence>
<dbReference type="EMBL" id="JBHSAY010000005">
    <property type="protein sequence ID" value="MFC4130721.1"/>
    <property type="molecule type" value="Genomic_DNA"/>
</dbReference>
<keyword evidence="3" id="KW-1185">Reference proteome</keyword>
<keyword evidence="1" id="KW-0812">Transmembrane</keyword>
<evidence type="ECO:0000313" key="2">
    <source>
        <dbReference type="EMBL" id="MFC4130721.1"/>
    </source>
</evidence>
<dbReference type="Proteomes" id="UP001595816">
    <property type="component" value="Unassembled WGS sequence"/>
</dbReference>